<dbReference type="GO" id="GO:0006259">
    <property type="term" value="P:DNA metabolic process"/>
    <property type="evidence" value="ECO:0007669"/>
    <property type="project" value="UniProtKB-ARBA"/>
</dbReference>
<dbReference type="Gene3D" id="3.30.420.10">
    <property type="entry name" value="Ribonuclease H-like superfamily/Ribonuclease H"/>
    <property type="match status" value="1"/>
</dbReference>
<comment type="caution">
    <text evidence="3">The sequence shown here is derived from an EMBL/GenBank/DDBJ whole genome shotgun (WGS) entry which is preliminary data.</text>
</comment>
<dbReference type="AlphaFoldDB" id="A0AAD9Q3P9"/>
<protein>
    <recommendedName>
        <fullName evidence="5">Integrase catalytic domain-containing protein</fullName>
    </recommendedName>
</protein>
<evidence type="ECO:0008006" key="5">
    <source>
        <dbReference type="Google" id="ProtNLM"/>
    </source>
</evidence>
<dbReference type="GO" id="GO:0003676">
    <property type="term" value="F:nucleic acid binding"/>
    <property type="evidence" value="ECO:0007669"/>
    <property type="project" value="InterPro"/>
</dbReference>
<feature type="domain" description="DUF5641" evidence="2">
    <location>
        <begin position="812"/>
        <end position="858"/>
    </location>
</feature>
<evidence type="ECO:0000259" key="1">
    <source>
        <dbReference type="Pfam" id="PF17921"/>
    </source>
</evidence>
<dbReference type="Gene3D" id="1.10.340.70">
    <property type="match status" value="1"/>
</dbReference>
<dbReference type="SUPFAM" id="SSF56672">
    <property type="entry name" value="DNA/RNA polymerases"/>
    <property type="match status" value="1"/>
</dbReference>
<reference evidence="3" key="1">
    <citation type="journal article" date="2023" name="G3 (Bethesda)">
        <title>Whole genome assembly and annotation of the endangered Caribbean coral Acropora cervicornis.</title>
        <authorList>
            <person name="Selwyn J.D."/>
            <person name="Vollmer S.V."/>
        </authorList>
    </citation>
    <scope>NUCLEOTIDE SEQUENCE</scope>
    <source>
        <strain evidence="3">K2</strain>
    </source>
</reference>
<evidence type="ECO:0000313" key="3">
    <source>
        <dbReference type="EMBL" id="KAK2554187.1"/>
    </source>
</evidence>
<dbReference type="InterPro" id="IPR043502">
    <property type="entry name" value="DNA/RNA_pol_sf"/>
</dbReference>
<proteinExistence type="predicted"/>
<dbReference type="PANTHER" id="PTHR47331:SF1">
    <property type="entry name" value="GAG-LIKE PROTEIN"/>
    <property type="match status" value="1"/>
</dbReference>
<evidence type="ECO:0000313" key="4">
    <source>
        <dbReference type="Proteomes" id="UP001249851"/>
    </source>
</evidence>
<keyword evidence="4" id="KW-1185">Reference proteome</keyword>
<dbReference type="InterPro" id="IPR036397">
    <property type="entry name" value="RNaseH_sf"/>
</dbReference>
<evidence type="ECO:0000259" key="2">
    <source>
        <dbReference type="Pfam" id="PF18701"/>
    </source>
</evidence>
<gene>
    <name evidence="3" type="ORF">P5673_024546</name>
</gene>
<dbReference type="SUPFAM" id="SSF53098">
    <property type="entry name" value="Ribonuclease H-like"/>
    <property type="match status" value="1"/>
</dbReference>
<dbReference type="EMBL" id="JARQWQ010000072">
    <property type="protein sequence ID" value="KAK2554187.1"/>
    <property type="molecule type" value="Genomic_DNA"/>
</dbReference>
<accession>A0AAD9Q3P9</accession>
<dbReference type="Pfam" id="PF18701">
    <property type="entry name" value="DUF5641"/>
    <property type="match status" value="1"/>
</dbReference>
<sequence length="860" mass="100014">MAFIYDIQDRVNKKKPGPRADLANSLTGVLIRFREEEIAFTADLEAMFHQVKVLPKDADALRFLWWSGRLNDPPDEYQMLVHIFGATSSPCCANKAVHQTADDNEEQFDPEVTRTVCRNFYVDNVLKAVPNEGRAIWLAQQLIELMKKGGFHLTKFSSKSRKFLAMLPEKEQANPKLNLDLDDLPIGRALGLHWDTNSDTFQFKVIPTSKPPTTRHPFHYIKIPRWFTCSLSAAIADIQLHYFSDTSKYGYVAVAYLRFVDDRGRVYCMFVIGKMRNAPLKQWSIPRLDLQAAAVCTRLHLMIMDELDLSINSATFWTDSMTVLQYVTNEKRRYKPFTEIHEASSPEQWRHVPTSLNPADEGSRGTDIHALKTKCRWLFGPKFLVLPEDQWPVKKIGKIPDDDKEVEVEKHVTFIMRGSGLDQLLRRYSSWLKLPTLVAWLMRFMAYIANKNGPLKSARISIPQMRKSTEEIVQMVQRQYFSEEIDCLTDGRQVKGHSKLSNLSPVLIEGRIRHAPIPFDAIHLMILPRDHPVSTFIVRHYHEYLGHAGRAHILTTLRQRFWLLQPRTLVRQVLQKCVSCRKRKEAPMQQLMADLPKERLIPFQPPSTYTGEHFFGPFHVKRGRSTEKVYGCLFTCFTSCAVYIEHVSSLETDSFIQDLRRFISNRGHPKEIWSYNATNFAGAEKEIRQSLCDWNQDELNKHLRKDEISCYLCPRIEWKFQLLTTSHMSGIWERLIRSVRKMMKAVLGDPNTFVGLETLRKSSPNRPLTPVSDDPSDYEPLTPSHFLLQRQNFALPPGCFEHEDLYRRKQCRRAQFLADCFWKRWIREYIPTLQQRQKWIREKDNLKIGDVVVVVDNNSS</sequence>
<dbReference type="Pfam" id="PF05380">
    <property type="entry name" value="Peptidase_A17"/>
    <property type="match status" value="1"/>
</dbReference>
<dbReference type="PANTHER" id="PTHR47331">
    <property type="entry name" value="PHD-TYPE DOMAIN-CONTAINING PROTEIN"/>
    <property type="match status" value="1"/>
</dbReference>
<dbReference type="InterPro" id="IPR040676">
    <property type="entry name" value="DUF5641"/>
</dbReference>
<feature type="domain" description="Integrase zinc-binding" evidence="1">
    <location>
        <begin position="537"/>
        <end position="584"/>
    </location>
</feature>
<dbReference type="InterPro" id="IPR012337">
    <property type="entry name" value="RNaseH-like_sf"/>
</dbReference>
<dbReference type="InterPro" id="IPR008042">
    <property type="entry name" value="Retrotrans_Pao"/>
</dbReference>
<dbReference type="Proteomes" id="UP001249851">
    <property type="component" value="Unassembled WGS sequence"/>
</dbReference>
<dbReference type="Pfam" id="PF17921">
    <property type="entry name" value="Integrase_H2C2"/>
    <property type="match status" value="1"/>
</dbReference>
<organism evidence="3 4">
    <name type="scientific">Acropora cervicornis</name>
    <name type="common">Staghorn coral</name>
    <dbReference type="NCBI Taxonomy" id="6130"/>
    <lineage>
        <taxon>Eukaryota</taxon>
        <taxon>Metazoa</taxon>
        <taxon>Cnidaria</taxon>
        <taxon>Anthozoa</taxon>
        <taxon>Hexacorallia</taxon>
        <taxon>Scleractinia</taxon>
        <taxon>Astrocoeniina</taxon>
        <taxon>Acroporidae</taxon>
        <taxon>Acropora</taxon>
    </lineage>
</organism>
<dbReference type="InterPro" id="IPR041588">
    <property type="entry name" value="Integrase_H2C2"/>
</dbReference>
<reference evidence="3" key="2">
    <citation type="journal article" date="2023" name="Science">
        <title>Genomic signatures of disease resistance in endangered staghorn corals.</title>
        <authorList>
            <person name="Vollmer S.V."/>
            <person name="Selwyn J.D."/>
            <person name="Despard B.A."/>
            <person name="Roesel C.L."/>
        </authorList>
    </citation>
    <scope>NUCLEOTIDE SEQUENCE</scope>
    <source>
        <strain evidence="3">K2</strain>
    </source>
</reference>
<name>A0AAD9Q3P9_ACRCE</name>